<feature type="domain" description="HTH marR-type" evidence="5">
    <location>
        <begin position="1"/>
        <end position="142"/>
    </location>
</feature>
<keyword evidence="2" id="KW-0238">DNA-binding</keyword>
<dbReference type="PANTHER" id="PTHR42756:SF1">
    <property type="entry name" value="TRANSCRIPTIONAL REPRESSOR OF EMRAB OPERON"/>
    <property type="match status" value="1"/>
</dbReference>
<dbReference type="EMBL" id="AXCW01000001">
    <property type="protein sequence ID" value="EYR65297.1"/>
    <property type="molecule type" value="Genomic_DNA"/>
</dbReference>
<dbReference type="InterPro" id="IPR000835">
    <property type="entry name" value="HTH_MarR-typ"/>
</dbReference>
<keyword evidence="1" id="KW-0805">Transcription regulation</keyword>
<protein>
    <submittedName>
        <fullName evidence="6">MarR family transcriptional regulator</fullName>
    </submittedName>
</protein>
<dbReference type="PROSITE" id="PS01117">
    <property type="entry name" value="HTH_MARR_1"/>
    <property type="match status" value="1"/>
</dbReference>
<evidence type="ECO:0000313" key="7">
    <source>
        <dbReference type="Proteomes" id="UP000019753"/>
    </source>
</evidence>
<dbReference type="InterPro" id="IPR023187">
    <property type="entry name" value="Tscrpt_reg_MarR-type_CS"/>
</dbReference>
<dbReference type="RefSeq" id="WP_052022176.1">
    <property type="nucleotide sequence ID" value="NZ_AXCW01000001.1"/>
</dbReference>
<feature type="compositionally biased region" description="Low complexity" evidence="4">
    <location>
        <begin position="172"/>
        <end position="182"/>
    </location>
</feature>
<dbReference type="GO" id="GO:0003700">
    <property type="term" value="F:DNA-binding transcription factor activity"/>
    <property type="evidence" value="ECO:0007669"/>
    <property type="project" value="InterPro"/>
</dbReference>
<gene>
    <name evidence="6" type="ORF">N866_00570</name>
</gene>
<keyword evidence="7" id="KW-1185">Reference proteome</keyword>
<organism evidence="6 7">
    <name type="scientific">Actinotalea ferrariae CF5-4</name>
    <dbReference type="NCBI Taxonomy" id="948458"/>
    <lineage>
        <taxon>Bacteria</taxon>
        <taxon>Bacillati</taxon>
        <taxon>Actinomycetota</taxon>
        <taxon>Actinomycetes</taxon>
        <taxon>Micrococcales</taxon>
        <taxon>Cellulomonadaceae</taxon>
        <taxon>Actinotalea</taxon>
    </lineage>
</organism>
<evidence type="ECO:0000313" key="6">
    <source>
        <dbReference type="EMBL" id="EYR65297.1"/>
    </source>
</evidence>
<keyword evidence="3" id="KW-0804">Transcription</keyword>
<reference evidence="6 7" key="1">
    <citation type="submission" date="2014-01" db="EMBL/GenBank/DDBJ databases">
        <title>Actinotalea ferrariae CF5-4.</title>
        <authorList>
            <person name="Chen F."/>
            <person name="Li Y."/>
            <person name="Wang G."/>
        </authorList>
    </citation>
    <scope>NUCLEOTIDE SEQUENCE [LARGE SCALE GENOMIC DNA]</scope>
    <source>
        <strain evidence="6 7">CF5-4</strain>
    </source>
</reference>
<dbReference type="SUPFAM" id="SSF46785">
    <property type="entry name" value="Winged helix' DNA-binding domain"/>
    <property type="match status" value="1"/>
</dbReference>
<accession>A0A021W1T4</accession>
<dbReference type="SMART" id="SM00347">
    <property type="entry name" value="HTH_MARR"/>
    <property type="match status" value="1"/>
</dbReference>
<evidence type="ECO:0000256" key="2">
    <source>
        <dbReference type="ARBA" id="ARBA00023125"/>
    </source>
</evidence>
<evidence type="ECO:0000256" key="1">
    <source>
        <dbReference type="ARBA" id="ARBA00023015"/>
    </source>
</evidence>
<dbReference type="Proteomes" id="UP000019753">
    <property type="component" value="Unassembled WGS sequence"/>
</dbReference>
<dbReference type="OrthoDB" id="9815567at2"/>
<dbReference type="Pfam" id="PF01047">
    <property type="entry name" value="MarR"/>
    <property type="match status" value="1"/>
</dbReference>
<dbReference type="InterPro" id="IPR036390">
    <property type="entry name" value="WH_DNA-bd_sf"/>
</dbReference>
<name>A0A021W1T4_9CELL</name>
<dbReference type="GO" id="GO:0003677">
    <property type="term" value="F:DNA binding"/>
    <property type="evidence" value="ECO:0007669"/>
    <property type="project" value="UniProtKB-KW"/>
</dbReference>
<comment type="caution">
    <text evidence="6">The sequence shown here is derived from an EMBL/GenBank/DDBJ whole genome shotgun (WGS) entry which is preliminary data.</text>
</comment>
<dbReference type="AlphaFoldDB" id="A0A021W1T4"/>
<evidence type="ECO:0000259" key="5">
    <source>
        <dbReference type="PROSITE" id="PS50995"/>
    </source>
</evidence>
<evidence type="ECO:0000256" key="4">
    <source>
        <dbReference type="SAM" id="MobiDB-lite"/>
    </source>
</evidence>
<dbReference type="InterPro" id="IPR036388">
    <property type="entry name" value="WH-like_DNA-bd_sf"/>
</dbReference>
<dbReference type="PROSITE" id="PS50995">
    <property type="entry name" value="HTH_MARR_2"/>
    <property type="match status" value="1"/>
</dbReference>
<sequence>MERDAVMAAIAEDEAALIRLFSRAQFTALLQTTLTMQQLKVLLLLHADGSLMSHELADALKISPASVTGLVDRLEDRGLVERVADPTDRRARQVHPTAQGSQLVDTLMAEGAGHRVALLSLLDDDSVRTIATAFAALRRAAEQVYGDEVSGAPERPSGPVTPPEEADRTVRAVRAAVRAGSR</sequence>
<dbReference type="PANTHER" id="PTHR42756">
    <property type="entry name" value="TRANSCRIPTIONAL REGULATOR, MARR"/>
    <property type="match status" value="1"/>
</dbReference>
<proteinExistence type="predicted"/>
<feature type="region of interest" description="Disordered" evidence="4">
    <location>
        <begin position="145"/>
        <end position="182"/>
    </location>
</feature>
<dbReference type="PRINTS" id="PR00598">
    <property type="entry name" value="HTHMARR"/>
</dbReference>
<dbReference type="Gene3D" id="1.10.10.10">
    <property type="entry name" value="Winged helix-like DNA-binding domain superfamily/Winged helix DNA-binding domain"/>
    <property type="match status" value="1"/>
</dbReference>
<evidence type="ECO:0000256" key="3">
    <source>
        <dbReference type="ARBA" id="ARBA00023163"/>
    </source>
</evidence>